<dbReference type="PANTHER" id="PTHR38011:SF7">
    <property type="entry name" value="2,5-DIAMINO-6-RIBOSYLAMINO-4(3H)-PYRIMIDINONE 5'-PHOSPHATE REDUCTASE"/>
    <property type="match status" value="1"/>
</dbReference>
<keyword evidence="6" id="KW-1185">Reference proteome</keyword>
<dbReference type="PANTHER" id="PTHR38011">
    <property type="entry name" value="DIHYDROFOLATE REDUCTASE FAMILY PROTEIN (AFU_ORTHOLOGUE AFUA_8G06820)"/>
    <property type="match status" value="1"/>
</dbReference>
<dbReference type="GO" id="GO:0009231">
    <property type="term" value="P:riboflavin biosynthetic process"/>
    <property type="evidence" value="ECO:0007669"/>
    <property type="project" value="UniProtKB-UniPathway"/>
</dbReference>
<dbReference type="Proteomes" id="UP000000346">
    <property type="component" value="Chromosome"/>
</dbReference>
<dbReference type="GO" id="GO:0050661">
    <property type="term" value="F:NADP binding"/>
    <property type="evidence" value="ECO:0007669"/>
    <property type="project" value="InterPro"/>
</dbReference>
<dbReference type="InterPro" id="IPR011549">
    <property type="entry name" value="RibD_C"/>
</dbReference>
<reference evidence="5 6" key="1">
    <citation type="journal article" date="2010" name="Appl. Environ. Microbiol.">
        <title>The genome sequence of the crenarchaeon Acidilobus saccharovorans supports a new order, Acidilobales, and suggests an important ecological role in terrestrial acidic hot springs.</title>
        <authorList>
            <person name="Mardanov A.V."/>
            <person name="Svetlitchnyi V.A."/>
            <person name="Beletsky A.V."/>
            <person name="Prokofeva M.I."/>
            <person name="Bonch-Osmolovskaya E.A."/>
            <person name="Ravin N.V."/>
            <person name="Skryabin K.G."/>
        </authorList>
    </citation>
    <scope>NUCLEOTIDE SEQUENCE [LARGE SCALE GENOMIC DNA]</scope>
    <source>
        <strain evidence="6">DSM 16705 / JCM 18335 / VKM B-2471 / 345-15</strain>
    </source>
</reference>
<keyword evidence="2" id="KW-0521">NADP</keyword>
<dbReference type="UniPathway" id="UPA00275"/>
<evidence type="ECO:0000256" key="2">
    <source>
        <dbReference type="ARBA" id="ARBA00022857"/>
    </source>
</evidence>
<dbReference type="Pfam" id="PF01872">
    <property type="entry name" value="RibD_C"/>
    <property type="match status" value="1"/>
</dbReference>
<sequence>MRPYTIIFSTMSVDGRIATEEGFSRLSCDEDFKIQHELRAWSDAVLVGANTAIKDNPSLTVRKAVGKNPLRVVVDASLKVPPTLDMFSIPGKGVIITTEDHNGEELAKYKERGIVIIRAGVGPEVDLRTAVRALFEMGVRRLMIEGGGTTSYRFLKEGLVDELWITLSPIVFGSGTSIINGERSLLQDLYLRELKVLCGGWVHLRYKVIKREKEV</sequence>
<organism evidence="5 6">
    <name type="scientific">Acidilobus saccharovorans (strain DSM 16705 / JCM 18335 / VKM B-2471 / 345-15)</name>
    <dbReference type="NCBI Taxonomy" id="666510"/>
    <lineage>
        <taxon>Archaea</taxon>
        <taxon>Thermoproteota</taxon>
        <taxon>Thermoprotei</taxon>
        <taxon>Acidilobales</taxon>
        <taxon>Acidilobaceae</taxon>
        <taxon>Acidilobus</taxon>
    </lineage>
</organism>
<dbReference type="NCBIfam" id="TIGR00227">
    <property type="entry name" value="ribD_Cterm"/>
    <property type="match status" value="1"/>
</dbReference>
<dbReference type="InterPro" id="IPR050765">
    <property type="entry name" value="Riboflavin_Biosynth_HTPR"/>
</dbReference>
<evidence type="ECO:0000313" key="5">
    <source>
        <dbReference type="EMBL" id="ADL19558.1"/>
    </source>
</evidence>
<dbReference type="KEGG" id="asc:ASAC_1153"/>
<dbReference type="AlphaFoldDB" id="D9Q2M0"/>
<dbReference type="OrthoDB" id="10178at2157"/>
<accession>D9Q2M0</accession>
<dbReference type="RefSeq" id="WP_013267070.1">
    <property type="nucleotide sequence ID" value="NC_014374.1"/>
</dbReference>
<dbReference type="InParanoid" id="D9Q2M0"/>
<dbReference type="GO" id="GO:0008703">
    <property type="term" value="F:5-amino-6-(5-phosphoribosylamino)uracil reductase activity"/>
    <property type="evidence" value="ECO:0007669"/>
    <property type="project" value="UniProtKB-EC"/>
</dbReference>
<gene>
    <name evidence="5" type="ordered locus">ASAC_1153</name>
</gene>
<dbReference type="EMBL" id="CP001742">
    <property type="protein sequence ID" value="ADL19558.1"/>
    <property type="molecule type" value="Genomic_DNA"/>
</dbReference>
<dbReference type="InterPro" id="IPR002734">
    <property type="entry name" value="RibDG_C"/>
</dbReference>
<dbReference type="InterPro" id="IPR024072">
    <property type="entry name" value="DHFR-like_dom_sf"/>
</dbReference>
<feature type="domain" description="Bacterial bifunctional deaminase-reductase C-terminal" evidence="4">
    <location>
        <begin position="3"/>
        <end position="196"/>
    </location>
</feature>
<protein>
    <submittedName>
        <fullName evidence="5">Pyrimidine nucleotide reductase</fullName>
        <ecNumber evidence="5">1.1.1.193</ecNumber>
    </submittedName>
</protein>
<dbReference type="Gene3D" id="3.40.430.10">
    <property type="entry name" value="Dihydrofolate Reductase, subunit A"/>
    <property type="match status" value="1"/>
</dbReference>
<keyword evidence="3 5" id="KW-0560">Oxidoreductase</keyword>
<evidence type="ECO:0000256" key="3">
    <source>
        <dbReference type="ARBA" id="ARBA00023002"/>
    </source>
</evidence>
<evidence type="ECO:0000256" key="1">
    <source>
        <dbReference type="ARBA" id="ARBA00005104"/>
    </source>
</evidence>
<dbReference type="FunCoup" id="D9Q2M0">
    <property type="interactions" value="55"/>
</dbReference>
<proteinExistence type="predicted"/>
<dbReference type="STRING" id="666510.ASAC_1153"/>
<dbReference type="HOGENOM" id="CLU_036590_4_1_2"/>
<dbReference type="SUPFAM" id="SSF53597">
    <property type="entry name" value="Dihydrofolate reductase-like"/>
    <property type="match status" value="1"/>
</dbReference>
<dbReference type="EC" id="1.1.1.193" evidence="5"/>
<dbReference type="GeneID" id="9499404"/>
<dbReference type="eggNOG" id="arCOG01484">
    <property type="taxonomic scope" value="Archaea"/>
</dbReference>
<evidence type="ECO:0000313" key="6">
    <source>
        <dbReference type="Proteomes" id="UP000000346"/>
    </source>
</evidence>
<comment type="pathway">
    <text evidence="1">Cofactor biosynthesis; riboflavin biosynthesis.</text>
</comment>
<name>D9Q2M0_ACIS3</name>
<evidence type="ECO:0000259" key="4">
    <source>
        <dbReference type="Pfam" id="PF01872"/>
    </source>
</evidence>